<dbReference type="CDD" id="cd03593">
    <property type="entry name" value="CLECT_NK_receptors_like"/>
    <property type="match status" value="1"/>
</dbReference>
<dbReference type="OrthoDB" id="538816at2759"/>
<name>A0A6P8PT14_GEOSA</name>
<evidence type="ECO:0000256" key="4">
    <source>
        <dbReference type="SAM" id="Phobius"/>
    </source>
</evidence>
<dbReference type="AlphaFoldDB" id="A0A6P8PT14"/>
<dbReference type="InParanoid" id="A0A6P8PT14"/>
<keyword evidence="4" id="KW-0472">Membrane</keyword>
<comment type="subcellular location">
    <subcellularLocation>
        <location evidence="1">Membrane</location>
        <topology evidence="1">Single-pass membrane protein</topology>
    </subcellularLocation>
</comment>
<evidence type="ECO:0000256" key="1">
    <source>
        <dbReference type="ARBA" id="ARBA00004167"/>
    </source>
</evidence>
<feature type="compositionally biased region" description="Basic and acidic residues" evidence="3">
    <location>
        <begin position="1"/>
        <end position="10"/>
    </location>
</feature>
<dbReference type="RefSeq" id="XP_033785140.1">
    <property type="nucleotide sequence ID" value="XM_033929249.1"/>
</dbReference>
<dbReference type="PROSITE" id="PS50041">
    <property type="entry name" value="C_TYPE_LECTIN_2"/>
    <property type="match status" value="1"/>
</dbReference>
<dbReference type="InterPro" id="IPR033992">
    <property type="entry name" value="NKR-like_CTLD"/>
</dbReference>
<feature type="domain" description="C-type lectin" evidence="5">
    <location>
        <begin position="99"/>
        <end position="198"/>
    </location>
</feature>
<evidence type="ECO:0000259" key="5">
    <source>
        <dbReference type="PROSITE" id="PS50041"/>
    </source>
</evidence>
<evidence type="ECO:0000313" key="6">
    <source>
        <dbReference type="Proteomes" id="UP000515159"/>
    </source>
</evidence>
<dbReference type="GeneID" id="117352671"/>
<dbReference type="Proteomes" id="UP000515159">
    <property type="component" value="Chromosome 1"/>
</dbReference>
<protein>
    <submittedName>
        <fullName evidence="7">Natural killer cells antigen CD94-like</fullName>
    </submittedName>
</protein>
<dbReference type="PANTHER" id="PTHR46746:SF3">
    <property type="entry name" value="C-TYPE LECTIN DOMAIN-CONTAINING PROTEIN-RELATED"/>
    <property type="match status" value="1"/>
</dbReference>
<dbReference type="Gene3D" id="3.10.100.10">
    <property type="entry name" value="Mannose-Binding Protein A, subunit A"/>
    <property type="match status" value="1"/>
</dbReference>
<gene>
    <name evidence="7" type="primary">LOC117352671</name>
</gene>
<keyword evidence="6" id="KW-1185">Reference proteome</keyword>
<dbReference type="InterPro" id="IPR001304">
    <property type="entry name" value="C-type_lectin-like"/>
</dbReference>
<dbReference type="GO" id="GO:0005886">
    <property type="term" value="C:plasma membrane"/>
    <property type="evidence" value="ECO:0007669"/>
    <property type="project" value="TreeGrafter"/>
</dbReference>
<sequence>MRAPEPREEENSSTFPRPKETQQAFPQRCQSYPWFYASLSLSILCLLLLIVSITLGALYHTCLNNAELSLNQTRPDLLQKWEALRGQEYKFCPEEWRPWKGKCYFVSKETKNWNSSQQNCVSREAHLAMLKEPTDREFLPIGNKYWVGVNYLNDRWVWLDGMESRFPVMSYYNDPCGILISRHLFTWSCSNRIHWICEKPIVQLRFHQDPNLPGISVNGVKHIHIANEKVET</sequence>
<dbReference type="SUPFAM" id="SSF56436">
    <property type="entry name" value="C-type lectin-like"/>
    <property type="match status" value="1"/>
</dbReference>
<evidence type="ECO:0000256" key="2">
    <source>
        <dbReference type="ARBA" id="ARBA00022734"/>
    </source>
</evidence>
<keyword evidence="2" id="KW-0430">Lectin</keyword>
<dbReference type="GO" id="GO:0030246">
    <property type="term" value="F:carbohydrate binding"/>
    <property type="evidence" value="ECO:0007669"/>
    <property type="project" value="UniProtKB-KW"/>
</dbReference>
<dbReference type="Pfam" id="PF00059">
    <property type="entry name" value="Lectin_C"/>
    <property type="match status" value="1"/>
</dbReference>
<organism evidence="6 7">
    <name type="scientific">Geotrypetes seraphini</name>
    <name type="common">Gaboon caecilian</name>
    <name type="synonym">Caecilia seraphini</name>
    <dbReference type="NCBI Taxonomy" id="260995"/>
    <lineage>
        <taxon>Eukaryota</taxon>
        <taxon>Metazoa</taxon>
        <taxon>Chordata</taxon>
        <taxon>Craniata</taxon>
        <taxon>Vertebrata</taxon>
        <taxon>Euteleostomi</taxon>
        <taxon>Amphibia</taxon>
        <taxon>Gymnophiona</taxon>
        <taxon>Geotrypetes</taxon>
    </lineage>
</organism>
<evidence type="ECO:0000313" key="7">
    <source>
        <dbReference type="RefSeq" id="XP_033785140.1"/>
    </source>
</evidence>
<evidence type="ECO:0000256" key="3">
    <source>
        <dbReference type="SAM" id="MobiDB-lite"/>
    </source>
</evidence>
<dbReference type="InterPro" id="IPR016187">
    <property type="entry name" value="CTDL_fold"/>
</dbReference>
<feature type="transmembrane region" description="Helical" evidence="4">
    <location>
        <begin position="34"/>
        <end position="59"/>
    </location>
</feature>
<proteinExistence type="predicted"/>
<dbReference type="SMART" id="SM00034">
    <property type="entry name" value="CLECT"/>
    <property type="match status" value="1"/>
</dbReference>
<dbReference type="InterPro" id="IPR051379">
    <property type="entry name" value="C-type_Lectin_Receptor_IMM"/>
</dbReference>
<feature type="region of interest" description="Disordered" evidence="3">
    <location>
        <begin position="1"/>
        <end position="22"/>
    </location>
</feature>
<keyword evidence="4" id="KW-0812">Transmembrane</keyword>
<reference evidence="7" key="1">
    <citation type="submission" date="2025-08" db="UniProtKB">
        <authorList>
            <consortium name="RefSeq"/>
        </authorList>
    </citation>
    <scope>IDENTIFICATION</scope>
</reference>
<keyword evidence="4" id="KW-1133">Transmembrane helix</keyword>
<accession>A0A6P8PT14</accession>
<dbReference type="KEGG" id="gsh:117352671"/>
<dbReference type="InterPro" id="IPR016186">
    <property type="entry name" value="C-type_lectin-like/link_sf"/>
</dbReference>
<dbReference type="PANTHER" id="PTHR46746">
    <property type="entry name" value="KILLER CELL LECTIN-LIKE RECEPTOR SUBFAMILY F MEMBER 2"/>
    <property type="match status" value="1"/>
</dbReference>
<dbReference type="FunCoup" id="A0A6P8PT14">
    <property type="interactions" value="184"/>
</dbReference>